<dbReference type="Proteomes" id="UP000248148">
    <property type="component" value="Unassembled WGS sequence"/>
</dbReference>
<organism evidence="3 4">
    <name type="scientific">Rhodopseudomonas faecalis</name>
    <dbReference type="NCBI Taxonomy" id="99655"/>
    <lineage>
        <taxon>Bacteria</taxon>
        <taxon>Pseudomonadati</taxon>
        <taxon>Pseudomonadota</taxon>
        <taxon>Alphaproteobacteria</taxon>
        <taxon>Hyphomicrobiales</taxon>
        <taxon>Nitrobacteraceae</taxon>
        <taxon>Rhodopseudomonas</taxon>
    </lineage>
</organism>
<reference evidence="3 4" key="1">
    <citation type="submission" date="2018-06" db="EMBL/GenBank/DDBJ databases">
        <title>Genomic Encyclopedia of Archaeal and Bacterial Type Strains, Phase II (KMG-II): from individual species to whole genera.</title>
        <authorList>
            <person name="Goeker M."/>
        </authorList>
    </citation>
    <scope>NUCLEOTIDE SEQUENCE [LARGE SCALE GENOMIC DNA]</scope>
    <source>
        <strain evidence="3 4">JCM 11668</strain>
    </source>
</reference>
<comment type="caution">
    <text evidence="3">The sequence shown here is derived from an EMBL/GenBank/DDBJ whole genome shotgun (WGS) entry which is preliminary data.</text>
</comment>
<accession>A0A318TQN1</accession>
<feature type="chain" id="PRO_5016414853" evidence="2">
    <location>
        <begin position="20"/>
        <end position="127"/>
    </location>
</feature>
<evidence type="ECO:0000256" key="2">
    <source>
        <dbReference type="SAM" id="SignalP"/>
    </source>
</evidence>
<feature type="signal peptide" evidence="2">
    <location>
        <begin position="1"/>
        <end position="19"/>
    </location>
</feature>
<evidence type="ECO:0000313" key="4">
    <source>
        <dbReference type="Proteomes" id="UP000248148"/>
    </source>
</evidence>
<sequence>MTRLFLTISSAALVCGVSAASVAAKTCEAPIKTGGTCVATCPDGCGVHVKNKPAAGEDPCSRYCFGSDGRQIDNVVFDKSGRAVNLFAAPTAPQPQPQPVAPPAPPTTQCDGGPFNENCTVKAVPRI</sequence>
<keyword evidence="2" id="KW-0732">Signal</keyword>
<feature type="region of interest" description="Disordered" evidence="1">
    <location>
        <begin position="89"/>
        <end position="114"/>
    </location>
</feature>
<gene>
    <name evidence="3" type="ORF">BJ122_10176</name>
</gene>
<evidence type="ECO:0000313" key="3">
    <source>
        <dbReference type="EMBL" id="PYF05338.1"/>
    </source>
</evidence>
<name>A0A318TQN1_9BRAD</name>
<dbReference type="RefSeq" id="WP_146227123.1">
    <property type="nucleotide sequence ID" value="NZ_QJTI01000001.1"/>
</dbReference>
<dbReference type="EMBL" id="QJTI01000001">
    <property type="protein sequence ID" value="PYF05338.1"/>
    <property type="molecule type" value="Genomic_DNA"/>
</dbReference>
<evidence type="ECO:0000256" key="1">
    <source>
        <dbReference type="SAM" id="MobiDB-lite"/>
    </source>
</evidence>
<keyword evidence="4" id="KW-1185">Reference proteome</keyword>
<proteinExistence type="predicted"/>
<dbReference type="AlphaFoldDB" id="A0A318TQN1"/>
<feature type="compositionally biased region" description="Pro residues" evidence="1">
    <location>
        <begin position="92"/>
        <end position="106"/>
    </location>
</feature>
<protein>
    <submittedName>
        <fullName evidence="3">Uncharacterized protein</fullName>
    </submittedName>
</protein>